<organism evidence="4 5">
    <name type="scientific">Jilunia laotingensis</name>
    <dbReference type="NCBI Taxonomy" id="2763675"/>
    <lineage>
        <taxon>Bacteria</taxon>
        <taxon>Pseudomonadati</taxon>
        <taxon>Bacteroidota</taxon>
        <taxon>Bacteroidia</taxon>
        <taxon>Bacteroidales</taxon>
        <taxon>Bacteroidaceae</taxon>
        <taxon>Jilunia</taxon>
    </lineage>
</organism>
<dbReference type="GO" id="GO:0005975">
    <property type="term" value="P:carbohydrate metabolic process"/>
    <property type="evidence" value="ECO:0007669"/>
    <property type="project" value="InterPro"/>
</dbReference>
<evidence type="ECO:0000256" key="2">
    <source>
        <dbReference type="ARBA" id="ARBA00022729"/>
    </source>
</evidence>
<dbReference type="GO" id="GO:0016810">
    <property type="term" value="F:hydrolase activity, acting on carbon-nitrogen (but not peptide) bonds"/>
    <property type="evidence" value="ECO:0007669"/>
    <property type="project" value="InterPro"/>
</dbReference>
<reference evidence="4" key="1">
    <citation type="submission" date="2020-08" db="EMBL/GenBank/DDBJ databases">
        <title>Genome public.</title>
        <authorList>
            <person name="Liu C."/>
            <person name="Sun Q."/>
        </authorList>
    </citation>
    <scope>NUCLEOTIDE SEQUENCE</scope>
    <source>
        <strain evidence="4">N12</strain>
    </source>
</reference>
<dbReference type="Pfam" id="PF01522">
    <property type="entry name" value="Polysacc_deac_1"/>
    <property type="match status" value="1"/>
</dbReference>
<dbReference type="InterPro" id="IPR051398">
    <property type="entry name" value="Polysacch_Deacetylase"/>
</dbReference>
<sequence>MWGRKIARGLILDVLGSFAEPQAGIHILNGHRIALKNPCEEIFHSQLRKLEKLVRFIRFEDAVELIISKVVVSEPLVAFSFDDGFEECHSMIAPVLEDFNINAAFFINPNFVSGNREYIDYFTNNVVKTPGKLPMSWEQIKDLHNRGHVIGAHTLDHYNINDDNIEELEHQIGECRTVVEQHIGVPCDYFAFPFGRLEHANSHSIDIAVRHYPYVFSQSDYKNYFSFGGRVINRRHFEPDWPIIHLNYFLNTEKKY</sequence>
<dbReference type="PROSITE" id="PS51677">
    <property type="entry name" value="NODB"/>
    <property type="match status" value="1"/>
</dbReference>
<dbReference type="Gene3D" id="3.20.20.370">
    <property type="entry name" value="Glycoside hydrolase/deacetylase"/>
    <property type="match status" value="1"/>
</dbReference>
<gene>
    <name evidence="4" type="ORF">H8744_16590</name>
</gene>
<feature type="domain" description="NodB homology" evidence="3">
    <location>
        <begin position="75"/>
        <end position="256"/>
    </location>
</feature>
<comment type="caution">
    <text evidence="4">The sequence shown here is derived from an EMBL/GenBank/DDBJ whole genome shotgun (WGS) entry which is preliminary data.</text>
</comment>
<dbReference type="GO" id="GO:0005576">
    <property type="term" value="C:extracellular region"/>
    <property type="evidence" value="ECO:0007669"/>
    <property type="project" value="UniProtKB-SubCell"/>
</dbReference>
<dbReference type="CDD" id="cd10918">
    <property type="entry name" value="CE4_NodB_like_5s_6s"/>
    <property type="match status" value="1"/>
</dbReference>
<dbReference type="PANTHER" id="PTHR34216">
    <property type="match status" value="1"/>
</dbReference>
<keyword evidence="2" id="KW-0732">Signal</keyword>
<dbReference type="InterPro" id="IPR002509">
    <property type="entry name" value="NODB_dom"/>
</dbReference>
<dbReference type="SUPFAM" id="SSF88713">
    <property type="entry name" value="Glycoside hydrolase/deacetylase"/>
    <property type="match status" value="1"/>
</dbReference>
<dbReference type="AlphaFoldDB" id="A0A926FAB1"/>
<dbReference type="RefSeq" id="WP_262435918.1">
    <property type="nucleotide sequence ID" value="NZ_JACRTF010000001.1"/>
</dbReference>
<evidence type="ECO:0000313" key="4">
    <source>
        <dbReference type="EMBL" id="MBC8594829.1"/>
    </source>
</evidence>
<evidence type="ECO:0000313" key="5">
    <source>
        <dbReference type="Proteomes" id="UP000651085"/>
    </source>
</evidence>
<comment type="subcellular location">
    <subcellularLocation>
        <location evidence="1">Secreted</location>
    </subcellularLocation>
</comment>
<evidence type="ECO:0000259" key="3">
    <source>
        <dbReference type="PROSITE" id="PS51677"/>
    </source>
</evidence>
<accession>A0A926FAB1</accession>
<keyword evidence="5" id="KW-1185">Reference proteome</keyword>
<dbReference type="EMBL" id="JACRTF010000001">
    <property type="protein sequence ID" value="MBC8594829.1"/>
    <property type="molecule type" value="Genomic_DNA"/>
</dbReference>
<protein>
    <submittedName>
        <fullName evidence="4">Polysaccharide deacetylase family protein</fullName>
    </submittedName>
</protein>
<dbReference type="Proteomes" id="UP000651085">
    <property type="component" value="Unassembled WGS sequence"/>
</dbReference>
<dbReference type="InterPro" id="IPR011330">
    <property type="entry name" value="Glyco_hydro/deAcase_b/a-brl"/>
</dbReference>
<name>A0A926FAB1_9BACT</name>
<evidence type="ECO:0000256" key="1">
    <source>
        <dbReference type="ARBA" id="ARBA00004613"/>
    </source>
</evidence>
<proteinExistence type="predicted"/>
<dbReference type="PANTHER" id="PTHR34216:SF3">
    <property type="entry name" value="POLY-BETA-1,6-N-ACETYL-D-GLUCOSAMINE N-DEACETYLASE"/>
    <property type="match status" value="1"/>
</dbReference>